<name>A0A1F4W0E2_UNCKA</name>
<dbReference type="Pfam" id="PF00512">
    <property type="entry name" value="HisKA"/>
    <property type="match status" value="1"/>
</dbReference>
<dbReference type="InterPro" id="IPR036097">
    <property type="entry name" value="HisK_dim/P_sf"/>
</dbReference>
<dbReference type="CDD" id="cd00082">
    <property type="entry name" value="HisKA"/>
    <property type="match status" value="1"/>
</dbReference>
<dbReference type="InterPro" id="IPR004358">
    <property type="entry name" value="Sig_transdc_His_kin-like_C"/>
</dbReference>
<reference evidence="10 11" key="1">
    <citation type="journal article" date="2016" name="Nat. Commun.">
        <title>Thousands of microbial genomes shed light on interconnected biogeochemical processes in an aquifer system.</title>
        <authorList>
            <person name="Anantharaman K."/>
            <person name="Brown C.T."/>
            <person name="Hug L.A."/>
            <person name="Sharon I."/>
            <person name="Castelle C.J."/>
            <person name="Probst A.J."/>
            <person name="Thomas B.C."/>
            <person name="Singh A."/>
            <person name="Wilkins M.J."/>
            <person name="Karaoz U."/>
            <person name="Brodie E.L."/>
            <person name="Williams K.H."/>
            <person name="Hubbard S.S."/>
            <person name="Banfield J.F."/>
        </authorList>
    </citation>
    <scope>NUCLEOTIDE SEQUENCE [LARGE SCALE GENOMIC DNA]</scope>
</reference>
<evidence type="ECO:0000256" key="6">
    <source>
        <dbReference type="ARBA" id="ARBA00022777"/>
    </source>
</evidence>
<dbReference type="AlphaFoldDB" id="A0A1F4W0E2"/>
<dbReference type="EMBL" id="MEVT01000012">
    <property type="protein sequence ID" value="OGC62805.1"/>
    <property type="molecule type" value="Genomic_DNA"/>
</dbReference>
<gene>
    <name evidence="10" type="ORF">A2264_04015</name>
</gene>
<dbReference type="GO" id="GO:0000155">
    <property type="term" value="F:phosphorelay sensor kinase activity"/>
    <property type="evidence" value="ECO:0007669"/>
    <property type="project" value="InterPro"/>
</dbReference>
<dbReference type="SUPFAM" id="SSF55874">
    <property type="entry name" value="ATPase domain of HSP90 chaperone/DNA topoisomerase II/histidine kinase"/>
    <property type="match status" value="1"/>
</dbReference>
<dbReference type="SMART" id="SM00387">
    <property type="entry name" value="HATPase_c"/>
    <property type="match status" value="1"/>
</dbReference>
<dbReference type="InterPro" id="IPR003661">
    <property type="entry name" value="HisK_dim/P_dom"/>
</dbReference>
<dbReference type="CDD" id="cd00075">
    <property type="entry name" value="HATPase"/>
    <property type="match status" value="1"/>
</dbReference>
<keyword evidence="6" id="KW-0418">Kinase</keyword>
<dbReference type="SUPFAM" id="SSF47384">
    <property type="entry name" value="Homodimeric domain of signal transducing histidine kinase"/>
    <property type="match status" value="1"/>
</dbReference>
<dbReference type="InterPro" id="IPR005467">
    <property type="entry name" value="His_kinase_dom"/>
</dbReference>
<dbReference type="PROSITE" id="PS50109">
    <property type="entry name" value="HIS_KIN"/>
    <property type="match status" value="1"/>
</dbReference>
<dbReference type="EC" id="2.7.13.3" evidence="2"/>
<dbReference type="Pfam" id="PF02518">
    <property type="entry name" value="HATPase_c"/>
    <property type="match status" value="1"/>
</dbReference>
<accession>A0A1F4W0E2</accession>
<keyword evidence="3" id="KW-0597">Phosphoprotein</keyword>
<organism evidence="10 11">
    <name type="scientific">candidate division WWE3 bacterium RIFOXYA2_FULL_46_9</name>
    <dbReference type="NCBI Taxonomy" id="1802636"/>
    <lineage>
        <taxon>Bacteria</taxon>
        <taxon>Katanobacteria</taxon>
    </lineage>
</organism>
<dbReference type="Proteomes" id="UP000176614">
    <property type="component" value="Unassembled WGS sequence"/>
</dbReference>
<keyword evidence="8" id="KW-0902">Two-component regulatory system</keyword>
<evidence type="ECO:0000256" key="4">
    <source>
        <dbReference type="ARBA" id="ARBA00022679"/>
    </source>
</evidence>
<evidence type="ECO:0000256" key="1">
    <source>
        <dbReference type="ARBA" id="ARBA00000085"/>
    </source>
</evidence>
<evidence type="ECO:0000313" key="11">
    <source>
        <dbReference type="Proteomes" id="UP000176614"/>
    </source>
</evidence>
<dbReference type="Gene3D" id="1.10.287.130">
    <property type="match status" value="1"/>
</dbReference>
<evidence type="ECO:0000313" key="10">
    <source>
        <dbReference type="EMBL" id="OGC62805.1"/>
    </source>
</evidence>
<sequence>MQVLLVCVILEAFVITLLLVLVHKKSKEYTEAYKKFVAFESQKDISSSPEIQTGNNDYIAMLVHELRSPLSVIRGASDLLIKELATLEANQIHMLLSQIRKSSTGLLGLVNDILDVSKMKAGKFEIHKVRGNLIELIKEVTSYIDPLIQVKGIHLTLDVKSDYNELAFDAERLRQVLNNLLSNAIKFTPKDGEITIRVIQIANGIEIRVSDTGIGIPDMDKETLFHKFMQGHNNGNSDKDKGTGLGLVIAKGIIEAHGGKIWIEDNKPKGACFIFDLPINSFGGEVAL</sequence>
<comment type="caution">
    <text evidence="10">The sequence shown here is derived from an EMBL/GenBank/DDBJ whole genome shotgun (WGS) entry which is preliminary data.</text>
</comment>
<dbReference type="FunFam" id="3.30.565.10:FF:000037">
    <property type="entry name" value="Hybrid sensor histidine kinase/response regulator"/>
    <property type="match status" value="1"/>
</dbReference>
<protein>
    <recommendedName>
        <fullName evidence="2">histidine kinase</fullName>
        <ecNumber evidence="2">2.7.13.3</ecNumber>
    </recommendedName>
</protein>
<dbReference type="PANTHER" id="PTHR43547:SF2">
    <property type="entry name" value="HYBRID SIGNAL TRANSDUCTION HISTIDINE KINASE C"/>
    <property type="match status" value="1"/>
</dbReference>
<feature type="domain" description="Histidine kinase" evidence="9">
    <location>
        <begin position="61"/>
        <end position="281"/>
    </location>
</feature>
<dbReference type="PRINTS" id="PR00344">
    <property type="entry name" value="BCTRLSENSOR"/>
</dbReference>
<dbReference type="InterPro" id="IPR036890">
    <property type="entry name" value="HATPase_C_sf"/>
</dbReference>
<dbReference type="GO" id="GO:0005524">
    <property type="term" value="F:ATP binding"/>
    <property type="evidence" value="ECO:0007669"/>
    <property type="project" value="UniProtKB-KW"/>
</dbReference>
<evidence type="ECO:0000256" key="7">
    <source>
        <dbReference type="ARBA" id="ARBA00022840"/>
    </source>
</evidence>
<dbReference type="PANTHER" id="PTHR43547">
    <property type="entry name" value="TWO-COMPONENT HISTIDINE KINASE"/>
    <property type="match status" value="1"/>
</dbReference>
<keyword evidence="5" id="KW-0547">Nucleotide-binding</keyword>
<dbReference type="Gene3D" id="3.30.565.10">
    <property type="entry name" value="Histidine kinase-like ATPase, C-terminal domain"/>
    <property type="match status" value="1"/>
</dbReference>
<evidence type="ECO:0000256" key="5">
    <source>
        <dbReference type="ARBA" id="ARBA00022741"/>
    </source>
</evidence>
<comment type="catalytic activity">
    <reaction evidence="1">
        <text>ATP + protein L-histidine = ADP + protein N-phospho-L-histidine.</text>
        <dbReference type="EC" id="2.7.13.3"/>
    </reaction>
</comment>
<dbReference type="SMART" id="SM00388">
    <property type="entry name" value="HisKA"/>
    <property type="match status" value="1"/>
</dbReference>
<evidence type="ECO:0000259" key="9">
    <source>
        <dbReference type="PROSITE" id="PS50109"/>
    </source>
</evidence>
<keyword evidence="7" id="KW-0067">ATP-binding</keyword>
<evidence type="ECO:0000256" key="3">
    <source>
        <dbReference type="ARBA" id="ARBA00022553"/>
    </source>
</evidence>
<evidence type="ECO:0000256" key="8">
    <source>
        <dbReference type="ARBA" id="ARBA00023012"/>
    </source>
</evidence>
<proteinExistence type="predicted"/>
<dbReference type="InterPro" id="IPR003594">
    <property type="entry name" value="HATPase_dom"/>
</dbReference>
<keyword evidence="4" id="KW-0808">Transferase</keyword>
<evidence type="ECO:0000256" key="2">
    <source>
        <dbReference type="ARBA" id="ARBA00012438"/>
    </source>
</evidence>